<dbReference type="OrthoDB" id="407509at2759"/>
<keyword evidence="3" id="KW-1185">Reference proteome</keyword>
<evidence type="ECO:0000256" key="1">
    <source>
        <dbReference type="SAM" id="MobiDB-lite"/>
    </source>
</evidence>
<reference evidence="2" key="1">
    <citation type="submission" date="2021-04" db="EMBL/GenBank/DDBJ databases">
        <authorList>
            <person name="Chebbi M.A.C M."/>
        </authorList>
    </citation>
    <scope>NUCLEOTIDE SEQUENCE</scope>
</reference>
<accession>A0A8J2MRR5</accession>
<dbReference type="EMBL" id="CAJNRD030001123">
    <property type="protein sequence ID" value="CAG5102961.1"/>
    <property type="molecule type" value="Genomic_DNA"/>
</dbReference>
<sequence>MESSFGVLPFLKRLCDTETNEIKNLEINQDTRIAKDLAGHVRRSQDKTINSKGQKLLRLCEEMGIYIANGYAEGDKTGGITFVQGCKENCVSVLDLVLRIGPKALTAIKELQVEARPESDHLRGKKKTPQMPEQEYPYAWIEIDCNAEAVNWENLKTVIWNAATSSGMSTKGNKKERSTEIWYNKEEGKKTVWSNLKKYLNNKSKEGKEKLRVSRQNYRETLKQEEKEEEHHLDTEKDPKNSVQNEELDEELTKQELRDTMIELKNGKAAGEDGITTEFIKTFPTQDKTNYSKQ</sequence>
<name>A0A8J2MRR5_COTCN</name>
<comment type="caution">
    <text evidence="2">The sequence shown here is derived from an EMBL/GenBank/DDBJ whole genome shotgun (WGS) entry which is preliminary data.</text>
</comment>
<gene>
    <name evidence="2" type="ORF">HICCMSTLAB_LOCUS11271</name>
</gene>
<feature type="compositionally biased region" description="Basic and acidic residues" evidence="1">
    <location>
        <begin position="221"/>
        <end position="240"/>
    </location>
</feature>
<organism evidence="2 3">
    <name type="scientific">Cotesia congregata</name>
    <name type="common">Parasitoid wasp</name>
    <name type="synonym">Apanteles congregatus</name>
    <dbReference type="NCBI Taxonomy" id="51543"/>
    <lineage>
        <taxon>Eukaryota</taxon>
        <taxon>Metazoa</taxon>
        <taxon>Ecdysozoa</taxon>
        <taxon>Arthropoda</taxon>
        <taxon>Hexapoda</taxon>
        <taxon>Insecta</taxon>
        <taxon>Pterygota</taxon>
        <taxon>Neoptera</taxon>
        <taxon>Endopterygota</taxon>
        <taxon>Hymenoptera</taxon>
        <taxon>Apocrita</taxon>
        <taxon>Ichneumonoidea</taxon>
        <taxon>Braconidae</taxon>
        <taxon>Microgastrinae</taxon>
        <taxon>Cotesia</taxon>
    </lineage>
</organism>
<dbReference type="InterPro" id="IPR036691">
    <property type="entry name" value="Endo/exonu/phosph_ase_sf"/>
</dbReference>
<dbReference type="Gene3D" id="3.60.10.10">
    <property type="entry name" value="Endonuclease/exonuclease/phosphatase"/>
    <property type="match status" value="1"/>
</dbReference>
<protein>
    <submittedName>
        <fullName evidence="2">Uncharacterized protein</fullName>
    </submittedName>
</protein>
<evidence type="ECO:0000313" key="2">
    <source>
        <dbReference type="EMBL" id="CAG5102961.1"/>
    </source>
</evidence>
<proteinExistence type="predicted"/>
<dbReference type="Proteomes" id="UP000786811">
    <property type="component" value="Unassembled WGS sequence"/>
</dbReference>
<dbReference type="AlphaFoldDB" id="A0A8J2MRR5"/>
<feature type="region of interest" description="Disordered" evidence="1">
    <location>
        <begin position="221"/>
        <end position="259"/>
    </location>
</feature>
<evidence type="ECO:0000313" key="3">
    <source>
        <dbReference type="Proteomes" id="UP000786811"/>
    </source>
</evidence>